<keyword evidence="8" id="KW-0833">Ubl conjugation pathway</keyword>
<dbReference type="EC" id="2.3.2.27" evidence="4"/>
<keyword evidence="15" id="KW-1185">Reference proteome</keyword>
<keyword evidence="9" id="KW-0862">Zinc</keyword>
<dbReference type="PANTHER" id="PTHR45877">
    <property type="entry name" value="E3 UBIQUITIN-PROTEIN LIGASE SIAH2"/>
    <property type="match status" value="1"/>
</dbReference>
<dbReference type="Pfam" id="PF21362">
    <property type="entry name" value="Sina_RING"/>
    <property type="match status" value="1"/>
</dbReference>
<dbReference type="Proteomes" id="UP001642540">
    <property type="component" value="Unassembled WGS sequence"/>
</dbReference>
<dbReference type="Gene3D" id="3.30.40.10">
    <property type="entry name" value="Zinc/RING finger domain, C3HC4 (zinc finger)"/>
    <property type="match status" value="2"/>
</dbReference>
<keyword evidence="12" id="KW-1133">Transmembrane helix</keyword>
<feature type="domain" description="SIAH-type" evidence="13">
    <location>
        <begin position="99"/>
        <end position="158"/>
    </location>
</feature>
<evidence type="ECO:0000313" key="15">
    <source>
        <dbReference type="Proteomes" id="UP001642540"/>
    </source>
</evidence>
<dbReference type="PROSITE" id="PS51081">
    <property type="entry name" value="ZF_SIAH"/>
    <property type="match status" value="1"/>
</dbReference>
<evidence type="ECO:0000256" key="5">
    <source>
        <dbReference type="ARBA" id="ARBA00022679"/>
    </source>
</evidence>
<comment type="similarity">
    <text evidence="3">Belongs to the SINA (Seven in absentia) family.</text>
</comment>
<gene>
    <name evidence="14" type="ORF">ODALV1_LOCUS6501</name>
</gene>
<evidence type="ECO:0000256" key="6">
    <source>
        <dbReference type="ARBA" id="ARBA00022723"/>
    </source>
</evidence>
<evidence type="ECO:0000256" key="8">
    <source>
        <dbReference type="ARBA" id="ARBA00022786"/>
    </source>
</evidence>
<evidence type="ECO:0000259" key="13">
    <source>
        <dbReference type="PROSITE" id="PS51081"/>
    </source>
</evidence>
<dbReference type="InterPro" id="IPR013010">
    <property type="entry name" value="Znf_SIAH"/>
</dbReference>
<dbReference type="SUPFAM" id="SSF49599">
    <property type="entry name" value="TRAF domain-like"/>
    <property type="match status" value="1"/>
</dbReference>
<sequence>MTVKPVRCKSYSKKEKLSSFDKDGPSFSMGEVDKPVSDDELLRIMECPVCNEFPAPPIFSCEKGHFTCNTCMKLLETCSLCRAPFTKVRNFALESIIENSNFKCRNAHLGCQEVVKGGSLNNHVAKCLFGPFDCTEPKCTKKLLLASEYLKHMIDNHDIIGCKKVRDGEVTFVLKQSADAEQYNTCYINRDGTKSTRDATFFIFSRRYKTFMCYWATCLEPENLPHYNVRFSMQGDGDLLEDLAIQWTLPVLPVSENFNEIRDTGLCAVIPDTHLVPFYIKDSNSWNLKVELIHKEVQPDPCMRHYWPLVLLVVVGLIAVVLTLFLDSSLNWFQTVKPENAANSFRHTFADNDQHNSYDEYIGYRGFYYKAH</sequence>
<feature type="transmembrane region" description="Helical" evidence="12">
    <location>
        <begin position="306"/>
        <end position="326"/>
    </location>
</feature>
<evidence type="ECO:0000256" key="4">
    <source>
        <dbReference type="ARBA" id="ARBA00012483"/>
    </source>
</evidence>
<evidence type="ECO:0000256" key="7">
    <source>
        <dbReference type="ARBA" id="ARBA00022771"/>
    </source>
</evidence>
<dbReference type="InterPro" id="IPR013083">
    <property type="entry name" value="Znf_RING/FYVE/PHD"/>
</dbReference>
<evidence type="ECO:0000256" key="12">
    <source>
        <dbReference type="SAM" id="Phobius"/>
    </source>
</evidence>
<keyword evidence="7 10" id="KW-0863">Zinc-finger</keyword>
<evidence type="ECO:0000256" key="1">
    <source>
        <dbReference type="ARBA" id="ARBA00000900"/>
    </source>
</evidence>
<keyword evidence="12" id="KW-0472">Membrane</keyword>
<keyword evidence="12" id="KW-0812">Transmembrane</keyword>
<protein>
    <recommendedName>
        <fullName evidence="4">RING-type E3 ubiquitin transferase</fullName>
        <ecNumber evidence="4">2.3.2.27</ecNumber>
    </recommendedName>
</protein>
<feature type="region of interest" description="Disordered" evidence="11">
    <location>
        <begin position="1"/>
        <end position="22"/>
    </location>
</feature>
<comment type="caution">
    <text evidence="14">The sequence shown here is derived from an EMBL/GenBank/DDBJ whole genome shotgun (WGS) entry which is preliminary data.</text>
</comment>
<dbReference type="PROSITE" id="PS00028">
    <property type="entry name" value="ZINC_FINGER_C2H2_1"/>
    <property type="match status" value="1"/>
</dbReference>
<proteinExistence type="inferred from homology"/>
<comment type="pathway">
    <text evidence="2">Protein modification; protein ubiquitination.</text>
</comment>
<evidence type="ECO:0000313" key="14">
    <source>
        <dbReference type="EMBL" id="CAL8086648.1"/>
    </source>
</evidence>
<dbReference type="InterPro" id="IPR049548">
    <property type="entry name" value="Sina-like_RING"/>
</dbReference>
<keyword evidence="5" id="KW-0808">Transferase</keyword>
<comment type="catalytic activity">
    <reaction evidence="1">
        <text>S-ubiquitinyl-[E2 ubiquitin-conjugating enzyme]-L-cysteine + [acceptor protein]-L-lysine = [E2 ubiquitin-conjugating enzyme]-L-cysteine + N(6)-ubiquitinyl-[acceptor protein]-L-lysine.</text>
        <dbReference type="EC" id="2.3.2.27"/>
    </reaction>
</comment>
<keyword evidence="6" id="KW-0479">Metal-binding</keyword>
<evidence type="ECO:0000256" key="9">
    <source>
        <dbReference type="ARBA" id="ARBA00022833"/>
    </source>
</evidence>
<evidence type="ECO:0000256" key="3">
    <source>
        <dbReference type="ARBA" id="ARBA00009119"/>
    </source>
</evidence>
<dbReference type="PANTHER" id="PTHR45877:SF2">
    <property type="entry name" value="E3 UBIQUITIN-PROTEIN LIGASE SINA-RELATED"/>
    <property type="match status" value="1"/>
</dbReference>
<evidence type="ECO:0000256" key="2">
    <source>
        <dbReference type="ARBA" id="ARBA00004906"/>
    </source>
</evidence>
<reference evidence="14 15" key="1">
    <citation type="submission" date="2024-08" db="EMBL/GenBank/DDBJ databases">
        <authorList>
            <person name="Cucini C."/>
            <person name="Frati F."/>
        </authorList>
    </citation>
    <scope>NUCLEOTIDE SEQUENCE [LARGE SCALE GENOMIC DNA]</scope>
</reference>
<organism evidence="14 15">
    <name type="scientific">Orchesella dallaii</name>
    <dbReference type="NCBI Taxonomy" id="48710"/>
    <lineage>
        <taxon>Eukaryota</taxon>
        <taxon>Metazoa</taxon>
        <taxon>Ecdysozoa</taxon>
        <taxon>Arthropoda</taxon>
        <taxon>Hexapoda</taxon>
        <taxon>Collembola</taxon>
        <taxon>Entomobryomorpha</taxon>
        <taxon>Entomobryoidea</taxon>
        <taxon>Orchesellidae</taxon>
        <taxon>Orchesellinae</taxon>
        <taxon>Orchesella</taxon>
    </lineage>
</organism>
<feature type="compositionally biased region" description="Basic and acidic residues" evidence="11">
    <location>
        <begin position="12"/>
        <end position="22"/>
    </location>
</feature>
<name>A0ABP1Q2M2_9HEXA</name>
<dbReference type="InterPro" id="IPR004162">
    <property type="entry name" value="SINA-like_animal"/>
</dbReference>
<dbReference type="EMBL" id="CAXLJM020000020">
    <property type="protein sequence ID" value="CAL8086648.1"/>
    <property type="molecule type" value="Genomic_DNA"/>
</dbReference>
<feature type="compositionally biased region" description="Basic residues" evidence="11">
    <location>
        <begin position="1"/>
        <end position="11"/>
    </location>
</feature>
<evidence type="ECO:0000256" key="10">
    <source>
        <dbReference type="PROSITE-ProRule" id="PRU00455"/>
    </source>
</evidence>
<accession>A0ABP1Q2M2</accession>
<evidence type="ECO:0000256" key="11">
    <source>
        <dbReference type="SAM" id="MobiDB-lite"/>
    </source>
</evidence>
<dbReference type="InterPro" id="IPR013087">
    <property type="entry name" value="Znf_C2H2_type"/>
</dbReference>